<accession>A0A518HJZ3</accession>
<dbReference type="Pfam" id="PF13360">
    <property type="entry name" value="PQQ_2"/>
    <property type="match status" value="2"/>
</dbReference>
<dbReference type="SUPFAM" id="SSF50998">
    <property type="entry name" value="Quinoprotein alcohol dehydrogenase-like"/>
    <property type="match status" value="2"/>
</dbReference>
<proteinExistence type="predicted"/>
<dbReference type="SUPFAM" id="SSF53335">
    <property type="entry name" value="S-adenosyl-L-methionine-dependent methyltransferases"/>
    <property type="match status" value="1"/>
</dbReference>
<dbReference type="EMBL" id="CP037423">
    <property type="protein sequence ID" value="QDV41162.1"/>
    <property type="molecule type" value="Genomic_DNA"/>
</dbReference>
<protein>
    <submittedName>
        <fullName evidence="3">Outer membrane biogenesis protein BamB</fullName>
    </submittedName>
</protein>
<dbReference type="InterPro" id="IPR002372">
    <property type="entry name" value="PQQ_rpt_dom"/>
</dbReference>
<dbReference type="PANTHER" id="PTHR34512:SF30">
    <property type="entry name" value="OUTER MEMBRANE PROTEIN ASSEMBLY FACTOR BAMB"/>
    <property type="match status" value="1"/>
</dbReference>
<dbReference type="RefSeq" id="WP_145384938.1">
    <property type="nucleotide sequence ID" value="NZ_CP037423.1"/>
</dbReference>
<keyword evidence="1" id="KW-1133">Transmembrane helix</keyword>
<dbReference type="InterPro" id="IPR011047">
    <property type="entry name" value="Quinoprotein_ADH-like_sf"/>
</dbReference>
<dbReference type="Proteomes" id="UP000319004">
    <property type="component" value="Chromosome"/>
</dbReference>
<evidence type="ECO:0000256" key="1">
    <source>
        <dbReference type="SAM" id="Phobius"/>
    </source>
</evidence>
<sequence length="1065" mass="115366">MILNGKQHGLENRNNEALELDAATMRMKIDRSLIGLIAAVLSIIGLLPARLDAEEGFVEQFKFSGGIVVAIDFEDGESIADLATEGPFVIHALMRDADRVAAARQTIQRAGLYGKVSCERYNGRDLPYVDGLVNLVLSKASSEVPEEELMRVLVPGGRLVVEAADGWKKRAKPIPDGLDQWNQFLHGADNNGVSLDDVGPPQRLRWHDTPEYGRSKSLSPSLTNMVSADGVLLTIEDRATTEDINAPVDYQLVARDGFNGIELWKRPMEQWSRWQTGSIKSIPTQQQRCLAAVGKTVYVCSGFGDPVTALAIRTGAQRRVYRHTKGAAEFVIDGKTLYVIKGTPYKLPGAEAADGRAELCAVDLKDGAVRWSRAMADEYTGGTFAVKGARVVYHSTGGVSCLDTTSGEVLWTEPIPIKTAPPVTKAAGRALRRGKKPRDSALFSANIHPTLVLTDELVFCAIGETMTAKRLVDGKTLWSAPAGTNYMKSTEIFVADGLVWSRDLKGRDPNTGDVVRTLAQEMTGPMSHDRCYRNRITHRFYLNSASGGSDFVKLDGTAETPNPWARSTCGLAVMPANGMLYNGPYVCQCAIGTMATGVNGFYNGSGNSARRFTVTIEPRLVKGPAFGTGQGAAASADDWPTYRYANTRSGIAPGRTPEQLSAKWNVDIGSHPTAPVVAGDSVYVADRDGYTLYSLDRENGDIRWTFIADGRIDSPPTYSNGLILVGSRGGSVSCLRASDGQLVWTFNGMPQRRLICDAGRLESAWPVHGSIMMFDGTAYFAAGRSTFLDGGIAVFGLDPVTGALKHGKIMQGPYQDDTRSFPVQARGQFQLEGCKADIFSCAANKLFMRNQAFNPDLEPVVTERVKTLHLMASPGFLNESPQHRTYWTVDRDLRYGGATGKFSSGPAGDVIAFDGKLFYEIRGYAPGRNLPGRGRGLDPLELYSVYSGRYGGMDEKEDKSAIPAMGTWQQRWTTATPFAGHAIVAADNTVMAAGVPLLKGYSVDDTNASYAGEKGGIAWLLDADDGRPLQELRFEAAPVWDGIAIAHHSYFVCLKDGSVVCLSAE</sequence>
<dbReference type="InterPro" id="IPR015943">
    <property type="entry name" value="WD40/YVTN_repeat-like_dom_sf"/>
</dbReference>
<dbReference type="AlphaFoldDB" id="A0A518HJZ3"/>
<keyword evidence="4" id="KW-1185">Reference proteome</keyword>
<feature type="domain" description="Pyrrolo-quinoline quinone repeat" evidence="2">
    <location>
        <begin position="358"/>
        <end position="516"/>
    </location>
</feature>
<evidence type="ECO:0000259" key="2">
    <source>
        <dbReference type="Pfam" id="PF13360"/>
    </source>
</evidence>
<organism evidence="3 4">
    <name type="scientific">Stieleria neptunia</name>
    <dbReference type="NCBI Taxonomy" id="2527979"/>
    <lineage>
        <taxon>Bacteria</taxon>
        <taxon>Pseudomonadati</taxon>
        <taxon>Planctomycetota</taxon>
        <taxon>Planctomycetia</taxon>
        <taxon>Pirellulales</taxon>
        <taxon>Pirellulaceae</taxon>
        <taxon>Stieleria</taxon>
    </lineage>
</organism>
<feature type="transmembrane region" description="Helical" evidence="1">
    <location>
        <begin position="33"/>
        <end position="51"/>
    </location>
</feature>
<dbReference type="KEGG" id="snep:Enr13x_10000"/>
<feature type="domain" description="Pyrrolo-quinoline quinone repeat" evidence="2">
    <location>
        <begin position="664"/>
        <end position="804"/>
    </location>
</feature>
<dbReference type="InterPro" id="IPR029063">
    <property type="entry name" value="SAM-dependent_MTases_sf"/>
</dbReference>
<dbReference type="Gene3D" id="2.130.10.10">
    <property type="entry name" value="YVTN repeat-like/Quinoprotein amine dehydrogenase"/>
    <property type="match status" value="2"/>
</dbReference>
<evidence type="ECO:0000313" key="4">
    <source>
        <dbReference type="Proteomes" id="UP000319004"/>
    </source>
</evidence>
<keyword evidence="1" id="KW-0812">Transmembrane</keyword>
<dbReference type="SMART" id="SM00564">
    <property type="entry name" value="PQQ"/>
    <property type="match status" value="4"/>
</dbReference>
<dbReference type="InterPro" id="IPR018391">
    <property type="entry name" value="PQQ_b-propeller_rpt"/>
</dbReference>
<dbReference type="OrthoDB" id="219718at2"/>
<name>A0A518HJZ3_9BACT</name>
<gene>
    <name evidence="3" type="ORF">Enr13x_10000</name>
</gene>
<keyword evidence="1" id="KW-0472">Membrane</keyword>
<reference evidence="3 4" key="1">
    <citation type="submission" date="2019-03" db="EMBL/GenBank/DDBJ databases">
        <title>Deep-cultivation of Planctomycetes and their phenomic and genomic characterization uncovers novel biology.</title>
        <authorList>
            <person name="Wiegand S."/>
            <person name="Jogler M."/>
            <person name="Boedeker C."/>
            <person name="Pinto D."/>
            <person name="Vollmers J."/>
            <person name="Rivas-Marin E."/>
            <person name="Kohn T."/>
            <person name="Peeters S.H."/>
            <person name="Heuer A."/>
            <person name="Rast P."/>
            <person name="Oberbeckmann S."/>
            <person name="Bunk B."/>
            <person name="Jeske O."/>
            <person name="Meyerdierks A."/>
            <person name="Storesund J.E."/>
            <person name="Kallscheuer N."/>
            <person name="Luecker S."/>
            <person name="Lage O.M."/>
            <person name="Pohl T."/>
            <person name="Merkel B.J."/>
            <person name="Hornburger P."/>
            <person name="Mueller R.-W."/>
            <person name="Bruemmer F."/>
            <person name="Labrenz M."/>
            <person name="Spormann A.M."/>
            <person name="Op den Camp H."/>
            <person name="Overmann J."/>
            <person name="Amann R."/>
            <person name="Jetten M.S.M."/>
            <person name="Mascher T."/>
            <person name="Medema M.H."/>
            <person name="Devos D.P."/>
            <person name="Kaster A.-K."/>
            <person name="Ovreas L."/>
            <person name="Rohde M."/>
            <person name="Galperin M.Y."/>
            <person name="Jogler C."/>
        </authorList>
    </citation>
    <scope>NUCLEOTIDE SEQUENCE [LARGE SCALE GENOMIC DNA]</scope>
    <source>
        <strain evidence="3 4">Enr13</strain>
    </source>
</reference>
<evidence type="ECO:0000313" key="3">
    <source>
        <dbReference type="EMBL" id="QDV41162.1"/>
    </source>
</evidence>
<dbReference type="Gene3D" id="3.40.50.150">
    <property type="entry name" value="Vaccinia Virus protein VP39"/>
    <property type="match status" value="1"/>
</dbReference>
<dbReference type="PANTHER" id="PTHR34512">
    <property type="entry name" value="CELL SURFACE PROTEIN"/>
    <property type="match status" value="1"/>
</dbReference>